<dbReference type="AlphaFoldDB" id="A0A2P4QA69"/>
<evidence type="ECO:0000313" key="1">
    <source>
        <dbReference type="EMBL" id="POG74516.1"/>
    </source>
</evidence>
<dbReference type="VEuPathDB" id="FungiDB:RhiirFUN_026460"/>
<sequence>MFATLYCEFCVRETVKESLIPYMIIEWIPYENLQNFKYLIQGGLSKIYSADWIDGHYKEWDHEESSVHRDLHSGNILYSKKKMIEEQEGNNYQVYINIIVLSIPDNI</sequence>
<reference evidence="1 2" key="2">
    <citation type="journal article" date="2018" name="New Phytol.">
        <title>High intraspecific genome diversity in the model arbuscular mycorrhizal symbiont Rhizophagus irregularis.</title>
        <authorList>
            <person name="Chen E.C.H."/>
            <person name="Morin E."/>
            <person name="Beaudet D."/>
            <person name="Noel J."/>
            <person name="Yildirir G."/>
            <person name="Ndikumana S."/>
            <person name="Charron P."/>
            <person name="St-Onge C."/>
            <person name="Giorgi J."/>
            <person name="Kruger M."/>
            <person name="Marton T."/>
            <person name="Ropars J."/>
            <person name="Grigoriev I.V."/>
            <person name="Hainaut M."/>
            <person name="Henrissat B."/>
            <person name="Roux C."/>
            <person name="Martin F."/>
            <person name="Corradi N."/>
        </authorList>
    </citation>
    <scope>NUCLEOTIDE SEQUENCE [LARGE SCALE GENOMIC DNA]</scope>
    <source>
        <strain evidence="1 2">DAOM 197198</strain>
    </source>
</reference>
<keyword evidence="2" id="KW-1185">Reference proteome</keyword>
<name>A0A2P4QA69_RHIID</name>
<reference evidence="1 2" key="1">
    <citation type="journal article" date="2013" name="Proc. Natl. Acad. Sci. U.S.A.">
        <title>Genome of an arbuscular mycorrhizal fungus provides insight into the oldest plant symbiosis.</title>
        <authorList>
            <person name="Tisserant E."/>
            <person name="Malbreil M."/>
            <person name="Kuo A."/>
            <person name="Kohler A."/>
            <person name="Symeonidi A."/>
            <person name="Balestrini R."/>
            <person name="Charron P."/>
            <person name="Duensing N."/>
            <person name="Frei Dit Frey N."/>
            <person name="Gianinazzi-Pearson V."/>
            <person name="Gilbert L.B."/>
            <person name="Handa Y."/>
            <person name="Herr J.R."/>
            <person name="Hijri M."/>
            <person name="Koul R."/>
            <person name="Kawaguchi M."/>
            <person name="Krajinski F."/>
            <person name="Lammers P.J."/>
            <person name="Masclaux F.G."/>
            <person name="Murat C."/>
            <person name="Morin E."/>
            <person name="Ndikumana S."/>
            <person name="Pagni M."/>
            <person name="Petitpierre D."/>
            <person name="Requena N."/>
            <person name="Rosikiewicz P."/>
            <person name="Riley R."/>
            <person name="Saito K."/>
            <person name="San Clemente H."/>
            <person name="Shapiro H."/>
            <person name="van Tuinen D."/>
            <person name="Becard G."/>
            <person name="Bonfante P."/>
            <person name="Paszkowski U."/>
            <person name="Shachar-Hill Y.Y."/>
            <person name="Tuskan G.A."/>
            <person name="Young P.W."/>
            <person name="Sanders I.R."/>
            <person name="Henrissat B."/>
            <person name="Rensing S.A."/>
            <person name="Grigoriev I.V."/>
            <person name="Corradi N."/>
            <person name="Roux C."/>
            <person name="Martin F."/>
        </authorList>
    </citation>
    <scope>NUCLEOTIDE SEQUENCE [LARGE SCALE GENOMIC DNA]</scope>
    <source>
        <strain evidence="1 2">DAOM 197198</strain>
    </source>
</reference>
<evidence type="ECO:0000313" key="2">
    <source>
        <dbReference type="Proteomes" id="UP000018888"/>
    </source>
</evidence>
<dbReference type="SUPFAM" id="SSF56112">
    <property type="entry name" value="Protein kinase-like (PK-like)"/>
    <property type="match status" value="1"/>
</dbReference>
<dbReference type="Proteomes" id="UP000018888">
    <property type="component" value="Unassembled WGS sequence"/>
</dbReference>
<comment type="caution">
    <text evidence="1">The sequence shown here is derived from an EMBL/GenBank/DDBJ whole genome shotgun (WGS) entry which is preliminary data.</text>
</comment>
<proteinExistence type="predicted"/>
<accession>A0A2P4QA69</accession>
<protein>
    <recommendedName>
        <fullName evidence="3">Protein kinase domain-containing protein</fullName>
    </recommendedName>
</protein>
<organism evidence="1 2">
    <name type="scientific">Rhizophagus irregularis (strain DAOM 181602 / DAOM 197198 / MUCL 43194)</name>
    <name type="common">Arbuscular mycorrhizal fungus</name>
    <name type="synonym">Glomus intraradices</name>
    <dbReference type="NCBI Taxonomy" id="747089"/>
    <lineage>
        <taxon>Eukaryota</taxon>
        <taxon>Fungi</taxon>
        <taxon>Fungi incertae sedis</taxon>
        <taxon>Mucoromycota</taxon>
        <taxon>Glomeromycotina</taxon>
        <taxon>Glomeromycetes</taxon>
        <taxon>Glomerales</taxon>
        <taxon>Glomeraceae</taxon>
        <taxon>Rhizophagus</taxon>
    </lineage>
</organism>
<gene>
    <name evidence="1" type="ORF">GLOIN_2v1873476</name>
</gene>
<dbReference type="EMBL" id="AUPC02000070">
    <property type="protein sequence ID" value="POG74516.1"/>
    <property type="molecule type" value="Genomic_DNA"/>
</dbReference>
<dbReference type="InterPro" id="IPR011009">
    <property type="entry name" value="Kinase-like_dom_sf"/>
</dbReference>
<evidence type="ECO:0008006" key="3">
    <source>
        <dbReference type="Google" id="ProtNLM"/>
    </source>
</evidence>